<evidence type="ECO:0000256" key="3">
    <source>
        <dbReference type="ARBA" id="ARBA00022692"/>
    </source>
</evidence>
<feature type="transmembrane region" description="Helical" evidence="6">
    <location>
        <begin position="273"/>
        <end position="293"/>
    </location>
</feature>
<dbReference type="HOGENOM" id="CLU_032288_2_0_0"/>
<evidence type="ECO:0000256" key="4">
    <source>
        <dbReference type="ARBA" id="ARBA00022989"/>
    </source>
</evidence>
<organism evidence="7">
    <name type="scientific">Vecturithrix granuli</name>
    <dbReference type="NCBI Taxonomy" id="1499967"/>
    <lineage>
        <taxon>Bacteria</taxon>
        <taxon>Candidatus Moduliflexota</taxon>
        <taxon>Candidatus Vecturitrichia</taxon>
        <taxon>Candidatus Vecturitrichales</taxon>
        <taxon>Candidatus Vecturitrichaceae</taxon>
        <taxon>Candidatus Vecturithrix</taxon>
    </lineage>
</organism>
<dbReference type="eggNOG" id="COG1295">
    <property type="taxonomic scope" value="Bacteria"/>
</dbReference>
<feature type="transmembrane region" description="Helical" evidence="6">
    <location>
        <begin position="47"/>
        <end position="72"/>
    </location>
</feature>
<feature type="transmembrane region" description="Helical" evidence="6">
    <location>
        <begin position="157"/>
        <end position="178"/>
    </location>
</feature>
<protein>
    <submittedName>
        <fullName evidence="7">Membrane spanning protein ribonuclease BN-like family</fullName>
    </submittedName>
</protein>
<dbReference type="GO" id="GO:0005886">
    <property type="term" value="C:plasma membrane"/>
    <property type="evidence" value="ECO:0007669"/>
    <property type="project" value="UniProtKB-SubCell"/>
</dbReference>
<dbReference type="Pfam" id="PF03631">
    <property type="entry name" value="Virul_fac_BrkB"/>
    <property type="match status" value="1"/>
</dbReference>
<keyword evidence="5 6" id="KW-0472">Membrane</keyword>
<proteinExistence type="predicted"/>
<gene>
    <name evidence="7" type="ORF">U27_03596</name>
</gene>
<evidence type="ECO:0000256" key="5">
    <source>
        <dbReference type="ARBA" id="ARBA00023136"/>
    </source>
</evidence>
<evidence type="ECO:0000313" key="7">
    <source>
        <dbReference type="EMBL" id="GAK56633.1"/>
    </source>
</evidence>
<keyword evidence="8" id="KW-1185">Reference proteome</keyword>
<dbReference type="Proteomes" id="UP000030661">
    <property type="component" value="Unassembled WGS sequence"/>
</dbReference>
<comment type="subcellular location">
    <subcellularLocation>
        <location evidence="1">Cell membrane</location>
        <topology evidence="1">Multi-pass membrane protein</topology>
    </subcellularLocation>
</comment>
<evidence type="ECO:0000256" key="6">
    <source>
        <dbReference type="SAM" id="Phobius"/>
    </source>
</evidence>
<name>A0A081BWC8_VECG1</name>
<dbReference type="PANTHER" id="PTHR30213">
    <property type="entry name" value="INNER MEMBRANE PROTEIN YHJD"/>
    <property type="match status" value="1"/>
</dbReference>
<dbReference type="PANTHER" id="PTHR30213:SF0">
    <property type="entry name" value="UPF0761 MEMBRANE PROTEIN YIHY"/>
    <property type="match status" value="1"/>
</dbReference>
<keyword evidence="3 6" id="KW-0812">Transmembrane</keyword>
<reference evidence="7" key="1">
    <citation type="journal article" date="2015" name="PeerJ">
        <title>First genomic representation of candidate bacterial phylum KSB3 points to enhanced environmental sensing as a trigger of wastewater bulking.</title>
        <authorList>
            <person name="Sekiguchi Y."/>
            <person name="Ohashi A."/>
            <person name="Parks D.H."/>
            <person name="Yamauchi T."/>
            <person name="Tyson G.W."/>
            <person name="Hugenholtz P."/>
        </authorList>
    </citation>
    <scope>NUCLEOTIDE SEQUENCE [LARGE SCALE GENOMIC DNA]</scope>
</reference>
<dbReference type="eggNOG" id="COG1959">
    <property type="taxonomic scope" value="Bacteria"/>
</dbReference>
<dbReference type="EMBL" id="DF820465">
    <property type="protein sequence ID" value="GAK56633.1"/>
    <property type="molecule type" value="Genomic_DNA"/>
</dbReference>
<dbReference type="NCBIfam" id="TIGR00765">
    <property type="entry name" value="yihY_not_rbn"/>
    <property type="match status" value="1"/>
</dbReference>
<accession>A0A081BWC8</accession>
<feature type="transmembrane region" description="Helical" evidence="6">
    <location>
        <begin position="198"/>
        <end position="221"/>
    </location>
</feature>
<evidence type="ECO:0000313" key="8">
    <source>
        <dbReference type="Proteomes" id="UP000030661"/>
    </source>
</evidence>
<dbReference type="STRING" id="1499967.U27_03596"/>
<keyword evidence="2" id="KW-1003">Cell membrane</keyword>
<dbReference type="AlphaFoldDB" id="A0A081BWC8"/>
<feature type="transmembrane region" description="Helical" evidence="6">
    <location>
        <begin position="233"/>
        <end position="253"/>
    </location>
</feature>
<evidence type="ECO:0000256" key="2">
    <source>
        <dbReference type="ARBA" id="ARBA00022475"/>
    </source>
</evidence>
<sequence>MMFFQLIKKRFALTSLFVPETWMQKQIVEYLRTLVFSVRGFEEDQCALRASALTLYTLLSVVPVAAMAFGIAKGFGFEKMLEQQLLENIPGQEEGILYIIDFARKLLENTQGGLVAGIGVIMLFWSVMKVLGNIESSFNHIWKVRESRNFIRKFSDYLSIMLIAPVLVISASSVSVFISVRVRDITENTELLEVFSPFILSTLKLSPYVIIWILFSFIYIFMPNTRVTFWSGAFAGVLAGTIYQLVQAGYIYFQVKISNYNAIYGSFAALPFFVMWLQLSWFVVLFGAELSFFHQHRKTWHSYQYYERLSPYLRKLLALHIAHILIKNFAQGHPPLSTEQLTRQTQLSFALIQKSLDLLLESGIILKTPVQGERDMAYQPAKPPELLSIQNVLTSLERRGNEDPQILQTYHIDQIVKLLEQFDAALEQHPANVLLKDVPLNELSL</sequence>
<evidence type="ECO:0000256" key="1">
    <source>
        <dbReference type="ARBA" id="ARBA00004651"/>
    </source>
</evidence>
<dbReference type="InterPro" id="IPR017039">
    <property type="entry name" value="Virul_fac_BrkB"/>
</dbReference>
<keyword evidence="4 6" id="KW-1133">Transmembrane helix</keyword>